<accession>A0A177YKS7</accession>
<dbReference type="AlphaFoldDB" id="A0A177YKS7"/>
<keyword evidence="1" id="KW-0472">Membrane</keyword>
<feature type="transmembrane region" description="Helical" evidence="1">
    <location>
        <begin position="79"/>
        <end position="97"/>
    </location>
</feature>
<evidence type="ECO:0000313" key="4">
    <source>
        <dbReference type="Proteomes" id="UP000077519"/>
    </source>
</evidence>
<keyword evidence="1" id="KW-1133">Transmembrane helix</keyword>
<feature type="transmembrane region" description="Helical" evidence="1">
    <location>
        <begin position="109"/>
        <end position="126"/>
    </location>
</feature>
<name>A0A177YKS7_9NOCA</name>
<proteinExistence type="predicted"/>
<dbReference type="RefSeq" id="WP_068422832.1">
    <property type="nucleotide sequence ID" value="NZ_LVHI01000006.1"/>
</dbReference>
<evidence type="ECO:0000256" key="1">
    <source>
        <dbReference type="SAM" id="Phobius"/>
    </source>
</evidence>
<keyword evidence="4" id="KW-1185">Reference proteome</keyword>
<reference evidence="3 4" key="1">
    <citation type="submission" date="2016-03" db="EMBL/GenBank/DDBJ databases">
        <title>Genome sequence of Rhodococcus kyotonensis KB10.</title>
        <authorList>
            <person name="Jeong H."/>
            <person name="Hong C.E."/>
            <person name="Jo S.H."/>
            <person name="Park J.M."/>
        </authorList>
    </citation>
    <scope>NUCLEOTIDE SEQUENCE [LARGE SCALE GENOMIC DNA]</scope>
    <source>
        <strain evidence="3 4">KB10</strain>
    </source>
</reference>
<gene>
    <name evidence="3" type="ORF">A3K89_17990</name>
</gene>
<sequence length="181" mass="18212">MNLTPLFLPLEKASLLDPVSDTVATKLRSALDGSPVDGLLRGTFVGHPMHPILAYSAVGTWSSAVLLDLTGGNAEASRLLIGAGLIAAPTAIATGWATWSTLTREQRRVGLIHAGSNAVAAGLFAASYRRRSKAVNSTPDKTAKALALAGFTVAGVAGALGGHLGFNMGGGVAARAVAAGV</sequence>
<dbReference type="EMBL" id="LVHI01000006">
    <property type="protein sequence ID" value="OAK56085.1"/>
    <property type="molecule type" value="Genomic_DNA"/>
</dbReference>
<dbReference type="Proteomes" id="UP000077519">
    <property type="component" value="Unassembled WGS sequence"/>
</dbReference>
<feature type="domain" description="DUF2231" evidence="2">
    <location>
        <begin position="46"/>
        <end position="173"/>
    </location>
</feature>
<evidence type="ECO:0000313" key="3">
    <source>
        <dbReference type="EMBL" id="OAK56085.1"/>
    </source>
</evidence>
<dbReference type="Pfam" id="PF09990">
    <property type="entry name" value="DUF2231"/>
    <property type="match status" value="1"/>
</dbReference>
<organism evidence="3 4">
    <name type="scientific">Rhodococcoides kyotonense</name>
    <dbReference type="NCBI Taxonomy" id="398843"/>
    <lineage>
        <taxon>Bacteria</taxon>
        <taxon>Bacillati</taxon>
        <taxon>Actinomycetota</taxon>
        <taxon>Actinomycetes</taxon>
        <taxon>Mycobacteriales</taxon>
        <taxon>Nocardiaceae</taxon>
        <taxon>Rhodococcoides</taxon>
    </lineage>
</organism>
<evidence type="ECO:0000259" key="2">
    <source>
        <dbReference type="Pfam" id="PF09990"/>
    </source>
</evidence>
<feature type="transmembrane region" description="Helical" evidence="1">
    <location>
        <begin position="146"/>
        <end position="166"/>
    </location>
</feature>
<protein>
    <recommendedName>
        <fullName evidence="2">DUF2231 domain-containing protein</fullName>
    </recommendedName>
</protein>
<dbReference type="InterPro" id="IPR019251">
    <property type="entry name" value="DUF2231_TM"/>
</dbReference>
<comment type="caution">
    <text evidence="3">The sequence shown here is derived from an EMBL/GenBank/DDBJ whole genome shotgun (WGS) entry which is preliminary data.</text>
</comment>
<feature type="transmembrane region" description="Helical" evidence="1">
    <location>
        <begin position="49"/>
        <end position="67"/>
    </location>
</feature>
<keyword evidence="1" id="KW-0812">Transmembrane</keyword>